<comment type="caution">
    <text evidence="1">The sequence shown here is derived from an EMBL/GenBank/DDBJ whole genome shotgun (WGS) entry which is preliminary data.</text>
</comment>
<keyword evidence="2" id="KW-1185">Reference proteome</keyword>
<evidence type="ECO:0000313" key="2">
    <source>
        <dbReference type="Proteomes" id="UP000772434"/>
    </source>
</evidence>
<dbReference type="EMBL" id="JADNRY010000099">
    <property type="protein sequence ID" value="KAF9065688.1"/>
    <property type="molecule type" value="Genomic_DNA"/>
</dbReference>
<proteinExistence type="predicted"/>
<dbReference type="AlphaFoldDB" id="A0A9P5U5D9"/>
<name>A0A9P5U5D9_9AGAR</name>
<accession>A0A9P5U5D9</accession>
<organism evidence="1 2">
    <name type="scientific">Rhodocollybia butyracea</name>
    <dbReference type="NCBI Taxonomy" id="206335"/>
    <lineage>
        <taxon>Eukaryota</taxon>
        <taxon>Fungi</taxon>
        <taxon>Dikarya</taxon>
        <taxon>Basidiomycota</taxon>
        <taxon>Agaricomycotina</taxon>
        <taxon>Agaricomycetes</taxon>
        <taxon>Agaricomycetidae</taxon>
        <taxon>Agaricales</taxon>
        <taxon>Marasmiineae</taxon>
        <taxon>Omphalotaceae</taxon>
        <taxon>Rhodocollybia</taxon>
    </lineage>
</organism>
<gene>
    <name evidence="1" type="ORF">BDP27DRAFT_1079134</name>
</gene>
<evidence type="ECO:0000313" key="1">
    <source>
        <dbReference type="EMBL" id="KAF9065688.1"/>
    </source>
</evidence>
<protein>
    <submittedName>
        <fullName evidence="1">Uncharacterized protein</fullName>
    </submittedName>
</protein>
<dbReference type="OrthoDB" id="10264728at2759"/>
<sequence length="59" mass="6738">MVSLPELVSDKICRGLDLFVDLFVWCNSKLVALELYEGIDYSLSRRVREYYANLGYGSG</sequence>
<dbReference type="Proteomes" id="UP000772434">
    <property type="component" value="Unassembled WGS sequence"/>
</dbReference>
<reference evidence="1" key="1">
    <citation type="submission" date="2020-11" db="EMBL/GenBank/DDBJ databases">
        <authorList>
            <consortium name="DOE Joint Genome Institute"/>
            <person name="Ahrendt S."/>
            <person name="Riley R."/>
            <person name="Andreopoulos W."/>
            <person name="Labutti K."/>
            <person name="Pangilinan J."/>
            <person name="Ruiz-Duenas F.J."/>
            <person name="Barrasa J.M."/>
            <person name="Sanchez-Garcia M."/>
            <person name="Camarero S."/>
            <person name="Miyauchi S."/>
            <person name="Serrano A."/>
            <person name="Linde D."/>
            <person name="Babiker R."/>
            <person name="Drula E."/>
            <person name="Ayuso-Fernandez I."/>
            <person name="Pacheco R."/>
            <person name="Padilla G."/>
            <person name="Ferreira P."/>
            <person name="Barriuso J."/>
            <person name="Kellner H."/>
            <person name="Castanera R."/>
            <person name="Alfaro M."/>
            <person name="Ramirez L."/>
            <person name="Pisabarro A.G."/>
            <person name="Kuo A."/>
            <person name="Tritt A."/>
            <person name="Lipzen A."/>
            <person name="He G."/>
            <person name="Yan M."/>
            <person name="Ng V."/>
            <person name="Cullen D."/>
            <person name="Martin F."/>
            <person name="Rosso M.-N."/>
            <person name="Henrissat B."/>
            <person name="Hibbett D."/>
            <person name="Martinez A.T."/>
            <person name="Grigoriev I.V."/>
        </authorList>
    </citation>
    <scope>NUCLEOTIDE SEQUENCE</scope>
    <source>
        <strain evidence="1">AH 40177</strain>
    </source>
</reference>